<dbReference type="InterPro" id="IPR029068">
    <property type="entry name" value="Glyas_Bleomycin-R_OHBP_Dase"/>
</dbReference>
<dbReference type="PROSITE" id="PS51819">
    <property type="entry name" value="VOC"/>
    <property type="match status" value="1"/>
</dbReference>
<reference evidence="2 3" key="1">
    <citation type="submission" date="2010-10" db="EMBL/GenBank/DDBJ databases">
        <title>Complete sequence of Frankia sp. EuI1c.</title>
        <authorList>
            <consortium name="US DOE Joint Genome Institute"/>
            <person name="Lucas S."/>
            <person name="Copeland A."/>
            <person name="Lapidus A."/>
            <person name="Cheng J.-F."/>
            <person name="Bruce D."/>
            <person name="Goodwin L."/>
            <person name="Pitluck S."/>
            <person name="Chertkov O."/>
            <person name="Detter J.C."/>
            <person name="Han C."/>
            <person name="Tapia R."/>
            <person name="Land M."/>
            <person name="Hauser L."/>
            <person name="Jeffries C."/>
            <person name="Kyrpides N."/>
            <person name="Ivanova N."/>
            <person name="Mikhailova N."/>
            <person name="Beauchemin N."/>
            <person name="Sen A."/>
            <person name="Sur S.A."/>
            <person name="Gtari M."/>
            <person name="Wall L."/>
            <person name="Tisa L."/>
            <person name="Woyke T."/>
        </authorList>
    </citation>
    <scope>NUCLEOTIDE SEQUENCE [LARGE SCALE GENOMIC DNA]</scope>
    <source>
        <strain evidence="3">DSM 45817 / CECT 9037 / EuI1c</strain>
    </source>
</reference>
<dbReference type="InParanoid" id="E3J6A5"/>
<feature type="domain" description="VOC" evidence="1">
    <location>
        <begin position="1"/>
        <end position="112"/>
    </location>
</feature>
<evidence type="ECO:0000259" key="1">
    <source>
        <dbReference type="PROSITE" id="PS51819"/>
    </source>
</evidence>
<evidence type="ECO:0000313" key="2">
    <source>
        <dbReference type="EMBL" id="ADP79532.1"/>
    </source>
</evidence>
<gene>
    <name evidence="2" type="ordered locus">FraEuI1c_1469</name>
</gene>
<organism evidence="2 3">
    <name type="scientific">Pseudofrankia inefficax (strain DSM 45817 / CECT 9037 / DDB 130130 / EuI1c)</name>
    <name type="common">Frankia inefficax</name>
    <dbReference type="NCBI Taxonomy" id="298654"/>
    <lineage>
        <taxon>Bacteria</taxon>
        <taxon>Bacillati</taxon>
        <taxon>Actinomycetota</taxon>
        <taxon>Actinomycetes</taxon>
        <taxon>Frankiales</taxon>
        <taxon>Frankiaceae</taxon>
        <taxon>Pseudofrankia</taxon>
    </lineage>
</organism>
<dbReference type="KEGG" id="fri:FraEuI1c_1469"/>
<keyword evidence="3" id="KW-1185">Reference proteome</keyword>
<dbReference type="CDD" id="cd06587">
    <property type="entry name" value="VOC"/>
    <property type="match status" value="1"/>
</dbReference>
<proteinExistence type="predicted"/>
<name>E3J6A5_PSEI1</name>
<keyword evidence="2" id="KW-0223">Dioxygenase</keyword>
<dbReference type="EMBL" id="CP002299">
    <property type="protein sequence ID" value="ADP79532.1"/>
    <property type="molecule type" value="Genomic_DNA"/>
</dbReference>
<dbReference type="InterPro" id="IPR037523">
    <property type="entry name" value="VOC_core"/>
</dbReference>
<evidence type="ECO:0000313" key="3">
    <source>
        <dbReference type="Proteomes" id="UP000002484"/>
    </source>
</evidence>
<dbReference type="Pfam" id="PF00903">
    <property type="entry name" value="Glyoxalase"/>
    <property type="match status" value="1"/>
</dbReference>
<accession>E3J6A5</accession>
<dbReference type="AlphaFoldDB" id="E3J6A5"/>
<dbReference type="GO" id="GO:0051213">
    <property type="term" value="F:dioxygenase activity"/>
    <property type="evidence" value="ECO:0007669"/>
    <property type="project" value="UniProtKB-KW"/>
</dbReference>
<keyword evidence="2" id="KW-0560">Oxidoreductase</keyword>
<sequence>MMIKLNVGSLDAGVKFYGAVFGAKLALKIQSNAGVVTFPNGGPGLILLPGHADGAKAGAFVIQVPNLREAQARAVSNGATVQGEFTGTPNNQTGRSIDLLDPWGNQVEILQLG</sequence>
<dbReference type="HOGENOM" id="CLU_2129771_0_0_11"/>
<protein>
    <submittedName>
        <fullName evidence="2">Glyoxalase/bleomycin resistance protein/dioxygenase</fullName>
    </submittedName>
</protein>
<dbReference type="SUPFAM" id="SSF54593">
    <property type="entry name" value="Glyoxalase/Bleomycin resistance protein/Dihydroxybiphenyl dioxygenase"/>
    <property type="match status" value="1"/>
</dbReference>
<dbReference type="InterPro" id="IPR004360">
    <property type="entry name" value="Glyas_Fos-R_dOase_dom"/>
</dbReference>
<dbReference type="Gene3D" id="3.10.180.10">
    <property type="entry name" value="2,3-Dihydroxybiphenyl 1,2-Dioxygenase, domain 1"/>
    <property type="match status" value="1"/>
</dbReference>
<dbReference type="Proteomes" id="UP000002484">
    <property type="component" value="Chromosome"/>
</dbReference>